<keyword evidence="2" id="KW-0732">Signal</keyword>
<proteinExistence type="predicted"/>
<evidence type="ECO:0000256" key="2">
    <source>
        <dbReference type="SAM" id="SignalP"/>
    </source>
</evidence>
<evidence type="ECO:0000313" key="4">
    <source>
        <dbReference type="Proteomes" id="UP001264340"/>
    </source>
</evidence>
<dbReference type="EMBL" id="JAVDRP010000004">
    <property type="protein sequence ID" value="MDR6409077.1"/>
    <property type="molecule type" value="Genomic_DNA"/>
</dbReference>
<name>A0ABU1LQN9_9BURK</name>
<keyword evidence="4" id="KW-1185">Reference proteome</keyword>
<sequence length="129" mass="14030">MRIKARRGLKKTILAVAASMLTAVWHMLSDGAALIGVQMATRIDEAATAATDAARASPTYAVLAIVREFLQMPDDKRTSCATLAQIRDELMSASTRAGRETHNGMRGSAAQVRRRNQRRHLSGRPALDT</sequence>
<evidence type="ECO:0000256" key="1">
    <source>
        <dbReference type="SAM" id="MobiDB-lite"/>
    </source>
</evidence>
<feature type="chain" id="PRO_5045370984" evidence="2">
    <location>
        <begin position="33"/>
        <end position="129"/>
    </location>
</feature>
<feature type="region of interest" description="Disordered" evidence="1">
    <location>
        <begin position="93"/>
        <end position="129"/>
    </location>
</feature>
<feature type="compositionally biased region" description="Basic residues" evidence="1">
    <location>
        <begin position="112"/>
        <end position="122"/>
    </location>
</feature>
<comment type="caution">
    <text evidence="3">The sequence shown here is derived from an EMBL/GenBank/DDBJ whole genome shotgun (WGS) entry which is preliminary data.</text>
</comment>
<gene>
    <name evidence="3" type="ORF">J2804_002481</name>
</gene>
<organism evidence="3 4">
    <name type="scientific">Paraburkholderia terricola</name>
    <dbReference type="NCBI Taxonomy" id="169427"/>
    <lineage>
        <taxon>Bacteria</taxon>
        <taxon>Pseudomonadati</taxon>
        <taxon>Pseudomonadota</taxon>
        <taxon>Betaproteobacteria</taxon>
        <taxon>Burkholderiales</taxon>
        <taxon>Burkholderiaceae</taxon>
        <taxon>Paraburkholderia</taxon>
    </lineage>
</organism>
<protein>
    <submittedName>
        <fullName evidence="3">Uncharacterized protein</fullName>
    </submittedName>
</protein>
<reference evidence="3 4" key="1">
    <citation type="submission" date="2023-07" db="EMBL/GenBank/DDBJ databases">
        <title>Sorghum-associated microbial communities from plants grown in Nebraska, USA.</title>
        <authorList>
            <person name="Schachtman D."/>
        </authorList>
    </citation>
    <scope>NUCLEOTIDE SEQUENCE [LARGE SCALE GENOMIC DNA]</scope>
    <source>
        <strain evidence="3 4">DS1316</strain>
    </source>
</reference>
<accession>A0ABU1LQN9</accession>
<evidence type="ECO:0000313" key="3">
    <source>
        <dbReference type="EMBL" id="MDR6409077.1"/>
    </source>
</evidence>
<dbReference type="RefSeq" id="WP_374710942.1">
    <property type="nucleotide sequence ID" value="NZ_JAVDQV010000006.1"/>
</dbReference>
<dbReference type="Proteomes" id="UP001264340">
    <property type="component" value="Unassembled WGS sequence"/>
</dbReference>
<feature type="signal peptide" evidence="2">
    <location>
        <begin position="1"/>
        <end position="32"/>
    </location>
</feature>